<dbReference type="SUPFAM" id="SSF81296">
    <property type="entry name" value="E set domains"/>
    <property type="match status" value="1"/>
</dbReference>
<feature type="domain" description="Gingipain" evidence="1">
    <location>
        <begin position="11"/>
        <end position="175"/>
    </location>
</feature>
<evidence type="ECO:0000259" key="1">
    <source>
        <dbReference type="Pfam" id="PF01364"/>
    </source>
</evidence>
<organism evidence="3">
    <name type="scientific">marine metagenome</name>
    <dbReference type="NCBI Taxonomy" id="408172"/>
    <lineage>
        <taxon>unclassified sequences</taxon>
        <taxon>metagenomes</taxon>
        <taxon>ecological metagenomes</taxon>
    </lineage>
</organism>
<dbReference type="EMBL" id="UINC01034482">
    <property type="protein sequence ID" value="SVB25389.1"/>
    <property type="molecule type" value="Genomic_DNA"/>
</dbReference>
<gene>
    <name evidence="3" type="ORF">METZ01_LOCUS178243</name>
</gene>
<dbReference type="Gene3D" id="2.60.40.10">
    <property type="entry name" value="Immunoglobulins"/>
    <property type="match status" value="2"/>
</dbReference>
<dbReference type="AlphaFoldDB" id="A0A382CHS9"/>
<evidence type="ECO:0000313" key="3">
    <source>
        <dbReference type="EMBL" id="SVB25389.1"/>
    </source>
</evidence>
<feature type="domain" description="Peptidase C25 Ig-like" evidence="2">
    <location>
        <begin position="188"/>
        <end position="261"/>
    </location>
</feature>
<reference evidence="3" key="1">
    <citation type="submission" date="2018-05" db="EMBL/GenBank/DDBJ databases">
        <authorList>
            <person name="Lanie J.A."/>
            <person name="Ng W.-L."/>
            <person name="Kazmierczak K.M."/>
            <person name="Andrzejewski T.M."/>
            <person name="Davidsen T.M."/>
            <person name="Wayne K.J."/>
            <person name="Tettelin H."/>
            <person name="Glass J.I."/>
            <person name="Rusch D."/>
            <person name="Podicherti R."/>
            <person name="Tsui H.-C.T."/>
            <person name="Winkler M.E."/>
        </authorList>
    </citation>
    <scope>NUCLEOTIDE SEQUENCE</scope>
</reference>
<dbReference type="InterPro" id="IPR029030">
    <property type="entry name" value="Caspase-like_dom_sf"/>
</dbReference>
<dbReference type="Pfam" id="PF03785">
    <property type="entry name" value="Peptidase_C25_C"/>
    <property type="match status" value="1"/>
</dbReference>
<protein>
    <recommendedName>
        <fullName evidence="4">Gingipain domain-containing protein</fullName>
    </recommendedName>
</protein>
<dbReference type="InterPro" id="IPR013783">
    <property type="entry name" value="Ig-like_fold"/>
</dbReference>
<dbReference type="Gene3D" id="3.40.50.1460">
    <property type="match status" value="1"/>
</dbReference>
<name>A0A382CHS9_9ZZZZ</name>
<accession>A0A382CHS9</accession>
<dbReference type="SUPFAM" id="SSF52129">
    <property type="entry name" value="Caspase-like"/>
    <property type="match status" value="1"/>
</dbReference>
<feature type="non-terminal residue" evidence="3">
    <location>
        <position position="648"/>
    </location>
</feature>
<dbReference type="GO" id="GO:0006508">
    <property type="term" value="P:proteolysis"/>
    <property type="evidence" value="ECO:0007669"/>
    <property type="project" value="InterPro"/>
</dbReference>
<evidence type="ECO:0000259" key="2">
    <source>
        <dbReference type="Pfam" id="PF03785"/>
    </source>
</evidence>
<evidence type="ECO:0008006" key="4">
    <source>
        <dbReference type="Google" id="ProtNLM"/>
    </source>
</evidence>
<dbReference type="GO" id="GO:0008234">
    <property type="term" value="F:cysteine-type peptidase activity"/>
    <property type="evidence" value="ECO:0007669"/>
    <property type="project" value="InterPro"/>
</dbReference>
<dbReference type="InterPro" id="IPR005536">
    <property type="entry name" value="Peptidase_C25_Ig-like_domain"/>
</dbReference>
<dbReference type="InterPro" id="IPR001769">
    <property type="entry name" value="Gingipain"/>
</dbReference>
<dbReference type="InterPro" id="IPR014756">
    <property type="entry name" value="Ig_E-set"/>
</dbReference>
<proteinExistence type="predicted"/>
<dbReference type="Pfam" id="PF01364">
    <property type="entry name" value="Peptidase_C25"/>
    <property type="match status" value="1"/>
</dbReference>
<sequence length="648" mass="69716">YNYTEIDQIYDPSGTDQQGIDAINDGRGIINYTGHGSVTSWGNGASLNINQVNNLENDWELPHVISVGCVNGSFENNTCFAEAWLRATNNSNGAPTGAVAFYASTVNQYWNEPMRAQDHTVDLLVGYNYSNNQPVDKKYTIGGLWYNGSCNMMDVYGSSGIDMFLTWIIFGDASLDIRSDIPMQISASHTGTLFIGDEGYEVITNVPDALVAISDNGTLLGSGYTDESGDVVVVLSPPPDSPTELTLTVTGYNRVTKIEPVSVIAPSGPFLVVLEYSATTSDDDVIEYGEDVTLSVTLENIGIETAANVMAYFTSDDTFIEIDNGSASFGNVAPNSTSTVSSACTFLVSTDVPDEHHFQLLANIQSSGETWEETISLTAYAPIISVGGFSVTNDENGNGNLDPGETADLNVILSNSGGADGENINALLSCDNPNITITENQDQLGEIEDSSTGVVSYAVSASSNIPLGEGVIFDIAVTADNYYTNTSSFIVTVGLALEDFESGGFTSYPWEFSGYNIQWPGVNPIEDYNIVDTLANAEWGLDSDEYYSGSFSSRSAEITHNQASIMHITMDVIEDNEISFYYRVACEYSPSGDFFYDGLIFSIDGNIVEHYQPTGNGQSPWTHASHPVTSGLHTFSWAYVKDGSDGGT</sequence>
<feature type="non-terminal residue" evidence="3">
    <location>
        <position position="1"/>
    </location>
</feature>